<dbReference type="PANTHER" id="PTHR46889">
    <property type="entry name" value="TRANSPOSASE INSF FOR INSERTION SEQUENCE IS3B-RELATED"/>
    <property type="match status" value="1"/>
</dbReference>
<dbReference type="Proteomes" id="UP000250242">
    <property type="component" value="Unassembled WGS sequence"/>
</dbReference>
<gene>
    <name evidence="1" type="ORF">NCTC11009_02380</name>
</gene>
<dbReference type="GO" id="GO:0003676">
    <property type="term" value="F:nucleic acid binding"/>
    <property type="evidence" value="ECO:0007669"/>
    <property type="project" value="InterPro"/>
</dbReference>
<dbReference type="Pfam" id="PF13683">
    <property type="entry name" value="rve_3"/>
    <property type="match status" value="1"/>
</dbReference>
<dbReference type="PANTHER" id="PTHR46889:SF4">
    <property type="entry name" value="TRANSPOSASE INSO FOR INSERTION SEQUENCE ELEMENT IS911B-RELATED"/>
    <property type="match status" value="1"/>
</dbReference>
<evidence type="ECO:0000313" key="1">
    <source>
        <dbReference type="EMBL" id="SPY09127.1"/>
    </source>
</evidence>
<dbReference type="NCBIfam" id="NF033516">
    <property type="entry name" value="transpos_IS3"/>
    <property type="match status" value="1"/>
</dbReference>
<dbReference type="PROSITE" id="PS50994">
    <property type="entry name" value="INTEGRASE"/>
    <property type="match status" value="1"/>
</dbReference>
<dbReference type="SUPFAM" id="SSF53098">
    <property type="entry name" value="Ribonuclease H-like"/>
    <property type="match status" value="1"/>
</dbReference>
<reference evidence="1 2" key="1">
    <citation type="submission" date="2018-06" db="EMBL/GenBank/DDBJ databases">
        <authorList>
            <consortium name="Pathogen Informatics"/>
            <person name="Doyle S."/>
        </authorList>
    </citation>
    <scope>NUCLEOTIDE SEQUENCE [LARGE SCALE GENOMIC DNA]</scope>
    <source>
        <strain evidence="1 2">NCTC11009</strain>
    </source>
</reference>
<organism evidence="1 2">
    <name type="scientific">Oligella urethralis</name>
    <dbReference type="NCBI Taxonomy" id="90245"/>
    <lineage>
        <taxon>Bacteria</taxon>
        <taxon>Pseudomonadati</taxon>
        <taxon>Pseudomonadota</taxon>
        <taxon>Betaproteobacteria</taxon>
        <taxon>Burkholderiales</taxon>
        <taxon>Alcaligenaceae</taxon>
        <taxon>Oligella</taxon>
    </lineage>
</organism>
<dbReference type="GO" id="GO:0015074">
    <property type="term" value="P:DNA integration"/>
    <property type="evidence" value="ECO:0007669"/>
    <property type="project" value="InterPro"/>
</dbReference>
<sequence length="267" mass="30716">MAQEGDPVTISQACKWSDVSRRSFYYRAVKSAPKVNEHLAARVKRFINAFPHAGYRTVAWALGENKNTIQRIFQLKGWQVRQRASGARPRVQNKTSVTSAPDVRWSTDTCRVWCGSRNGWCALTLVMDCHTRELLGWSLSPKGDAKAAEAALEEALIYRSGSLMAPRERIVLRSDNGLVFTSKLYTKAAKRYGFEQEFIRPHTPQQNGLVERFIRTVKTECVEQHNWQSVEEAKRCLDLWFKYYNEERPHQALKMKTPSMIYQQLAA</sequence>
<dbReference type="Gene3D" id="3.30.420.10">
    <property type="entry name" value="Ribonuclease H-like superfamily/Ribonuclease H"/>
    <property type="match status" value="1"/>
</dbReference>
<dbReference type="RefSeq" id="WP_102706229.1">
    <property type="nucleotide sequence ID" value="NZ_CP137240.1"/>
</dbReference>
<dbReference type="InterPro" id="IPR012337">
    <property type="entry name" value="RNaseH-like_sf"/>
</dbReference>
<dbReference type="InterPro" id="IPR001584">
    <property type="entry name" value="Integrase_cat-core"/>
</dbReference>
<evidence type="ECO:0000313" key="2">
    <source>
        <dbReference type="Proteomes" id="UP000250242"/>
    </source>
</evidence>
<accession>A0A2N6Q953</accession>
<dbReference type="InterPro" id="IPR048020">
    <property type="entry name" value="Transpos_IS3"/>
</dbReference>
<dbReference type="AlphaFoldDB" id="A0A2N6Q953"/>
<dbReference type="InterPro" id="IPR036397">
    <property type="entry name" value="RNaseH_sf"/>
</dbReference>
<name>A0A2N6Q953_9BURK</name>
<protein>
    <submittedName>
        <fullName evidence="1">IS2 transposase TnpB</fullName>
    </submittedName>
</protein>
<dbReference type="InterPro" id="IPR050900">
    <property type="entry name" value="Transposase_IS3/IS150/IS904"/>
</dbReference>
<proteinExistence type="predicted"/>
<dbReference type="EMBL" id="UATH01000001">
    <property type="protein sequence ID" value="SPY09127.1"/>
    <property type="molecule type" value="Genomic_DNA"/>
</dbReference>